<reference evidence="13" key="1">
    <citation type="submission" date="2022-07" db="EMBL/GenBank/DDBJ databases">
        <title>Phylogenomic reconstructions and comparative analyses of Kickxellomycotina fungi.</title>
        <authorList>
            <person name="Reynolds N.K."/>
            <person name="Stajich J.E."/>
            <person name="Barry K."/>
            <person name="Grigoriev I.V."/>
            <person name="Crous P."/>
            <person name="Smith M.E."/>
        </authorList>
    </citation>
    <scope>NUCLEOTIDE SEQUENCE</scope>
    <source>
        <strain evidence="13">RSA 861</strain>
    </source>
</reference>
<dbReference type="InterPro" id="IPR000222">
    <property type="entry name" value="PP2C_BS"/>
</dbReference>
<evidence type="ECO:0000256" key="5">
    <source>
        <dbReference type="ARBA" id="ARBA00022723"/>
    </source>
</evidence>
<keyword evidence="7 10" id="KW-0904">Protein phosphatase</keyword>
<evidence type="ECO:0000259" key="12">
    <source>
        <dbReference type="PROSITE" id="PS51746"/>
    </source>
</evidence>
<protein>
    <recommendedName>
        <fullName evidence="4">protein-serine/threonine phosphatase</fullName>
        <ecNumber evidence="4">3.1.3.16</ecNumber>
    </recommendedName>
</protein>
<evidence type="ECO:0000256" key="7">
    <source>
        <dbReference type="ARBA" id="ARBA00022912"/>
    </source>
</evidence>
<sequence length="433" mass="46635">MGQTLSEPIVEKHTDHGGDKRFNYAVSSMQGWRLSMEDAHTTLLDVKDSEGKSTGVSFFAVYDGHGGVSSANFSGQELHNHIIQSKAFAAKDYEAAIKEGFLSADAQLRDDEQFQAEFSGCTAIGALLTADNVLYVGNAGDSRAVLSSNGKTIPLSYDHKPTNKTELQRIQDAGGFIEFGRVNGNLALSRAIGDFEFKQNHDLPAEKQIVTADPDVIRHEITPEDEFIVVACDGIWDVLKSSEVVHYVQKHLARGESLSQICESMMDTCLAPSLGNTGVGCDNMTVIIVALLQGQTPEEWQEGIKRRYLERHPNGLDSPDPQVGDSISPASTPGGAQASLTQLPSSVVEVSEDDVVTHPDETLQRAHDAGVEADIHAVAAAAISGPSPMADRIGSGETPMSEDSTDPRDEVEQEGKKQKVEGEGNEEHHSKEA</sequence>
<evidence type="ECO:0000256" key="4">
    <source>
        <dbReference type="ARBA" id="ARBA00013081"/>
    </source>
</evidence>
<dbReference type="Proteomes" id="UP001150569">
    <property type="component" value="Unassembled WGS sequence"/>
</dbReference>
<feature type="region of interest" description="Disordered" evidence="11">
    <location>
        <begin position="382"/>
        <end position="433"/>
    </location>
</feature>
<evidence type="ECO:0000256" key="8">
    <source>
        <dbReference type="ARBA" id="ARBA00023211"/>
    </source>
</evidence>
<accession>A0A9W8DS36</accession>
<evidence type="ECO:0000256" key="2">
    <source>
        <dbReference type="ARBA" id="ARBA00001946"/>
    </source>
</evidence>
<dbReference type="PROSITE" id="PS01032">
    <property type="entry name" value="PPM_1"/>
    <property type="match status" value="1"/>
</dbReference>
<feature type="domain" description="PPM-type phosphatase" evidence="12">
    <location>
        <begin position="23"/>
        <end position="291"/>
    </location>
</feature>
<dbReference type="EMBL" id="JANBPT010000627">
    <property type="protein sequence ID" value="KAJ1915493.1"/>
    <property type="molecule type" value="Genomic_DNA"/>
</dbReference>
<keyword evidence="5" id="KW-0479">Metal-binding</keyword>
<dbReference type="CDD" id="cd00143">
    <property type="entry name" value="PP2Cc"/>
    <property type="match status" value="1"/>
</dbReference>
<dbReference type="AlphaFoldDB" id="A0A9W8DS36"/>
<dbReference type="EC" id="3.1.3.16" evidence="4"/>
<comment type="catalytic activity">
    <reaction evidence="9">
        <text>O-phospho-L-threonyl-[protein] + H2O = L-threonyl-[protein] + phosphate</text>
        <dbReference type="Rhea" id="RHEA:47004"/>
        <dbReference type="Rhea" id="RHEA-COMP:11060"/>
        <dbReference type="Rhea" id="RHEA-COMP:11605"/>
        <dbReference type="ChEBI" id="CHEBI:15377"/>
        <dbReference type="ChEBI" id="CHEBI:30013"/>
        <dbReference type="ChEBI" id="CHEBI:43474"/>
        <dbReference type="ChEBI" id="CHEBI:61977"/>
        <dbReference type="EC" id="3.1.3.16"/>
    </reaction>
    <physiologicalReaction direction="left-to-right" evidence="9">
        <dbReference type="Rhea" id="RHEA:47005"/>
    </physiologicalReaction>
</comment>
<comment type="cofactor">
    <cofactor evidence="1">
        <name>Mn(2+)</name>
        <dbReference type="ChEBI" id="CHEBI:29035"/>
    </cofactor>
</comment>
<comment type="cofactor">
    <cofactor evidence="2">
        <name>Mg(2+)</name>
        <dbReference type="ChEBI" id="CHEBI:18420"/>
    </cofactor>
</comment>
<evidence type="ECO:0000313" key="13">
    <source>
        <dbReference type="EMBL" id="KAJ1915493.1"/>
    </source>
</evidence>
<evidence type="ECO:0000256" key="3">
    <source>
        <dbReference type="ARBA" id="ARBA00006702"/>
    </source>
</evidence>
<dbReference type="GO" id="GO:0046872">
    <property type="term" value="F:metal ion binding"/>
    <property type="evidence" value="ECO:0007669"/>
    <property type="project" value="UniProtKB-KW"/>
</dbReference>
<dbReference type="InterPro" id="IPR036457">
    <property type="entry name" value="PPM-type-like_dom_sf"/>
</dbReference>
<feature type="compositionally biased region" description="Basic and acidic residues" evidence="11">
    <location>
        <begin position="405"/>
        <end position="433"/>
    </location>
</feature>
<dbReference type="OrthoDB" id="10264738at2759"/>
<dbReference type="SUPFAM" id="SSF81606">
    <property type="entry name" value="PP2C-like"/>
    <property type="match status" value="1"/>
</dbReference>
<dbReference type="InterPro" id="IPR001932">
    <property type="entry name" value="PPM-type_phosphatase-like_dom"/>
</dbReference>
<comment type="similarity">
    <text evidence="3 10">Belongs to the PP2C family.</text>
</comment>
<dbReference type="PANTHER" id="PTHR13832">
    <property type="entry name" value="PROTEIN PHOSPHATASE 2C"/>
    <property type="match status" value="1"/>
</dbReference>
<dbReference type="InterPro" id="IPR015655">
    <property type="entry name" value="PP2C"/>
</dbReference>
<gene>
    <name evidence="13" type="primary">PTC2_2</name>
    <name evidence="13" type="ORF">IWQ60_008418</name>
</gene>
<dbReference type="PANTHER" id="PTHR13832:SF565">
    <property type="entry name" value="AT28366P-RELATED"/>
    <property type="match status" value="1"/>
</dbReference>
<organism evidence="13 14">
    <name type="scientific">Tieghemiomyces parasiticus</name>
    <dbReference type="NCBI Taxonomy" id="78921"/>
    <lineage>
        <taxon>Eukaryota</taxon>
        <taxon>Fungi</taxon>
        <taxon>Fungi incertae sedis</taxon>
        <taxon>Zoopagomycota</taxon>
        <taxon>Kickxellomycotina</taxon>
        <taxon>Dimargaritomycetes</taxon>
        <taxon>Dimargaritales</taxon>
        <taxon>Dimargaritaceae</taxon>
        <taxon>Tieghemiomyces</taxon>
    </lineage>
</organism>
<proteinExistence type="inferred from homology"/>
<evidence type="ECO:0000256" key="6">
    <source>
        <dbReference type="ARBA" id="ARBA00022801"/>
    </source>
</evidence>
<evidence type="ECO:0000256" key="10">
    <source>
        <dbReference type="RuleBase" id="RU003465"/>
    </source>
</evidence>
<name>A0A9W8DS36_9FUNG</name>
<dbReference type="SMART" id="SM00332">
    <property type="entry name" value="PP2Cc"/>
    <property type="match status" value="1"/>
</dbReference>
<dbReference type="PROSITE" id="PS51746">
    <property type="entry name" value="PPM_2"/>
    <property type="match status" value="1"/>
</dbReference>
<feature type="region of interest" description="Disordered" evidence="11">
    <location>
        <begin position="311"/>
        <end position="344"/>
    </location>
</feature>
<keyword evidence="14" id="KW-1185">Reference proteome</keyword>
<dbReference type="Gene3D" id="3.60.40.10">
    <property type="entry name" value="PPM-type phosphatase domain"/>
    <property type="match status" value="1"/>
</dbReference>
<evidence type="ECO:0000256" key="11">
    <source>
        <dbReference type="SAM" id="MobiDB-lite"/>
    </source>
</evidence>
<keyword evidence="8" id="KW-0464">Manganese</keyword>
<dbReference type="Pfam" id="PF00481">
    <property type="entry name" value="PP2C"/>
    <property type="match status" value="1"/>
</dbReference>
<evidence type="ECO:0000256" key="1">
    <source>
        <dbReference type="ARBA" id="ARBA00001936"/>
    </source>
</evidence>
<keyword evidence="6 10" id="KW-0378">Hydrolase</keyword>
<comment type="caution">
    <text evidence="13">The sequence shown here is derived from an EMBL/GenBank/DDBJ whole genome shotgun (WGS) entry which is preliminary data.</text>
</comment>
<evidence type="ECO:0000256" key="9">
    <source>
        <dbReference type="ARBA" id="ARBA00048832"/>
    </source>
</evidence>
<dbReference type="GO" id="GO:0004722">
    <property type="term" value="F:protein serine/threonine phosphatase activity"/>
    <property type="evidence" value="ECO:0007669"/>
    <property type="project" value="UniProtKB-EC"/>
</dbReference>
<dbReference type="FunFam" id="3.60.40.10:FF:000016">
    <property type="entry name" value="Protein phosphatase 2C"/>
    <property type="match status" value="1"/>
</dbReference>
<evidence type="ECO:0000313" key="14">
    <source>
        <dbReference type="Proteomes" id="UP001150569"/>
    </source>
</evidence>